<keyword evidence="2" id="KW-1185">Reference proteome</keyword>
<dbReference type="Proteomes" id="UP000321424">
    <property type="component" value="Unassembled WGS sequence"/>
</dbReference>
<dbReference type="OrthoDB" id="10000437at2"/>
<comment type="caution">
    <text evidence="1">The sequence shown here is derived from an EMBL/GenBank/DDBJ whole genome shotgun (WGS) entry which is preliminary data.</text>
</comment>
<sequence>MYCVNFRGKETTAFWQDWSPKGDIVAGSCPSSISLSVAVGPFSVGGSFNACEKLKMAKSNPEVGYSLAWEGALHRKDKREVSYMISLGLNAAGASISLDKYMSEIVDR</sequence>
<evidence type="ECO:0000313" key="1">
    <source>
        <dbReference type="EMBL" id="GEM40935.1"/>
    </source>
</evidence>
<dbReference type="EMBL" id="BJXA01000043">
    <property type="protein sequence ID" value="GEM40935.1"/>
    <property type="molecule type" value="Genomic_DNA"/>
</dbReference>
<gene>
    <name evidence="1" type="ORF">NN4_54540</name>
</gene>
<protein>
    <submittedName>
        <fullName evidence="1">Uncharacterized protein</fullName>
    </submittedName>
</protein>
<dbReference type="RefSeq" id="WP_147137097.1">
    <property type="nucleotide sequence ID" value="NZ_BJXA01000043.1"/>
</dbReference>
<organism evidence="1 2">
    <name type="scientific">Nocardia ninae NBRC 108245</name>
    <dbReference type="NCBI Taxonomy" id="1210091"/>
    <lineage>
        <taxon>Bacteria</taxon>
        <taxon>Bacillati</taxon>
        <taxon>Actinomycetota</taxon>
        <taxon>Actinomycetes</taxon>
        <taxon>Mycobacteriales</taxon>
        <taxon>Nocardiaceae</taxon>
        <taxon>Nocardia</taxon>
    </lineage>
</organism>
<name>A0A511MJW4_9NOCA</name>
<accession>A0A511MJW4</accession>
<dbReference type="AlphaFoldDB" id="A0A511MJW4"/>
<proteinExistence type="predicted"/>
<evidence type="ECO:0000313" key="2">
    <source>
        <dbReference type="Proteomes" id="UP000321424"/>
    </source>
</evidence>
<reference evidence="1 2" key="1">
    <citation type="submission" date="2019-07" db="EMBL/GenBank/DDBJ databases">
        <title>Whole genome shotgun sequence of Nocardia ninae NBRC 108245.</title>
        <authorList>
            <person name="Hosoyama A."/>
            <person name="Uohara A."/>
            <person name="Ohji S."/>
            <person name="Ichikawa N."/>
        </authorList>
    </citation>
    <scope>NUCLEOTIDE SEQUENCE [LARGE SCALE GENOMIC DNA]</scope>
    <source>
        <strain evidence="1 2">NBRC 108245</strain>
    </source>
</reference>